<gene>
    <name evidence="1" type="ORF">PL8927_760288</name>
</gene>
<evidence type="ECO:0000313" key="1">
    <source>
        <dbReference type="EMBL" id="VXD23104.1"/>
    </source>
</evidence>
<dbReference type="Pfam" id="PF14424">
    <property type="entry name" value="Toxin-deaminase"/>
    <property type="match status" value="1"/>
</dbReference>
<organism evidence="1 2">
    <name type="scientific">Planktothrix serta PCC 8927</name>
    <dbReference type="NCBI Taxonomy" id="671068"/>
    <lineage>
        <taxon>Bacteria</taxon>
        <taxon>Bacillati</taxon>
        <taxon>Cyanobacteriota</taxon>
        <taxon>Cyanophyceae</taxon>
        <taxon>Oscillatoriophycideae</taxon>
        <taxon>Oscillatoriales</taxon>
        <taxon>Microcoleaceae</taxon>
        <taxon>Planktothrix</taxon>
    </lineage>
</organism>
<dbReference type="OrthoDB" id="4038688at2"/>
<proteinExistence type="predicted"/>
<dbReference type="RefSeq" id="WP_083625377.1">
    <property type="nucleotide sequence ID" value="NZ_LR734878.1"/>
</dbReference>
<comment type="caution">
    <text evidence="1">The sequence shown here is derived from an EMBL/GenBank/DDBJ whole genome shotgun (WGS) entry which is preliminary data.</text>
</comment>
<dbReference type="Proteomes" id="UP000184550">
    <property type="component" value="Unassembled WGS sequence"/>
</dbReference>
<dbReference type="InterPro" id="IPR032721">
    <property type="entry name" value="Toxin-deaminase"/>
</dbReference>
<dbReference type="AlphaFoldDB" id="A0A7Z9E382"/>
<protein>
    <recommendedName>
        <fullName evidence="3">CMP/dCMP-type deaminase domain-containing protein</fullName>
    </recommendedName>
</protein>
<sequence length="139" mass="15999">MCIEERLRLDAQSIREQYLNKRVRKGNVAVIEVHLINGISFGVGATSRTKSPIPKPKPKSEGGQFDPIIHEGYLRDHDAEYKALSAVADTLEMFDNDQVEGKLYLYTERIPCRSCWGVIDQFKEKFPQIEIETLWDFPN</sequence>
<reference evidence="1" key="1">
    <citation type="submission" date="2019-10" db="EMBL/GenBank/DDBJ databases">
        <authorList>
            <consortium name="Genoscope - CEA"/>
            <person name="William W."/>
        </authorList>
    </citation>
    <scope>NUCLEOTIDE SEQUENCE [LARGE SCALE GENOMIC DNA]</scope>
    <source>
        <strain evidence="1">BBR_PRJEB10992</strain>
    </source>
</reference>
<evidence type="ECO:0000313" key="2">
    <source>
        <dbReference type="Proteomes" id="UP000184550"/>
    </source>
</evidence>
<accession>A0A7Z9E382</accession>
<evidence type="ECO:0008006" key="3">
    <source>
        <dbReference type="Google" id="ProtNLM"/>
    </source>
</evidence>
<keyword evidence="2" id="KW-1185">Reference proteome</keyword>
<name>A0A7Z9E382_9CYAN</name>
<dbReference type="EMBL" id="CZCU02000153">
    <property type="protein sequence ID" value="VXD23104.1"/>
    <property type="molecule type" value="Genomic_DNA"/>
</dbReference>